<keyword evidence="2 3" id="KW-0413">Isomerase</keyword>
<reference evidence="4 5" key="1">
    <citation type="submission" date="2020-02" db="EMBL/GenBank/DDBJ databases">
        <title>Genome analysis of Thermosulfuriphilus ammonigenes ST65T, an anaerobic thermophilic chemolithoautotrophic bacterium isolated from a deep-sea hydrothermal vent.</title>
        <authorList>
            <person name="Slobodkina G."/>
            <person name="Allioux M."/>
            <person name="Merkel A."/>
            <person name="Alain K."/>
            <person name="Jebbar M."/>
            <person name="Slobodkin A."/>
        </authorList>
    </citation>
    <scope>NUCLEOTIDE SEQUENCE [LARGE SCALE GENOMIC DNA]</scope>
    <source>
        <strain evidence="4 5">ST65</strain>
    </source>
</reference>
<dbReference type="PANTHER" id="PTHR21600:SF44">
    <property type="entry name" value="RIBOSOMAL LARGE SUBUNIT PSEUDOURIDINE SYNTHASE D"/>
    <property type="match status" value="1"/>
</dbReference>
<comment type="similarity">
    <text evidence="1 3">Belongs to the pseudouridine synthase RluA family.</text>
</comment>
<dbReference type="KEGG" id="tav:G4V39_00625"/>
<dbReference type="SUPFAM" id="SSF55174">
    <property type="entry name" value="Alpha-L RNA-binding motif"/>
    <property type="match status" value="1"/>
</dbReference>
<dbReference type="InterPro" id="IPR002942">
    <property type="entry name" value="S4_RNA-bd"/>
</dbReference>
<dbReference type="InterPro" id="IPR020103">
    <property type="entry name" value="PsdUridine_synth_cat_dom_sf"/>
</dbReference>
<dbReference type="GO" id="GO:0000455">
    <property type="term" value="P:enzyme-directed rRNA pseudouridine synthesis"/>
    <property type="evidence" value="ECO:0007669"/>
    <property type="project" value="TreeGrafter"/>
</dbReference>
<dbReference type="InterPro" id="IPR006145">
    <property type="entry name" value="PsdUridine_synth_RsuA/RluA"/>
</dbReference>
<dbReference type="PANTHER" id="PTHR21600">
    <property type="entry name" value="MITOCHONDRIAL RNA PSEUDOURIDINE SYNTHASE"/>
    <property type="match status" value="1"/>
</dbReference>
<organism evidence="4 5">
    <name type="scientific">Thermosulfuriphilus ammonigenes</name>
    <dbReference type="NCBI Taxonomy" id="1936021"/>
    <lineage>
        <taxon>Bacteria</taxon>
        <taxon>Pseudomonadati</taxon>
        <taxon>Thermodesulfobacteriota</taxon>
        <taxon>Thermodesulfobacteria</taxon>
        <taxon>Thermodesulfobacteriales</taxon>
        <taxon>Thermodesulfobacteriaceae</taxon>
        <taxon>Thermosulfuriphilus</taxon>
    </lineage>
</organism>
<dbReference type="SMART" id="SM00363">
    <property type="entry name" value="S4"/>
    <property type="match status" value="1"/>
</dbReference>
<dbReference type="NCBIfam" id="TIGR00005">
    <property type="entry name" value="rluA_subfam"/>
    <property type="match status" value="1"/>
</dbReference>
<name>A0A6G7PT86_9BACT</name>
<dbReference type="RefSeq" id="WP_166031085.1">
    <property type="nucleotide sequence ID" value="NZ_CP048877.1"/>
</dbReference>
<dbReference type="Proteomes" id="UP000502179">
    <property type="component" value="Chromosome"/>
</dbReference>
<dbReference type="InterPro" id="IPR006224">
    <property type="entry name" value="PsdUridine_synth_RluA-like_CS"/>
</dbReference>
<dbReference type="Gene3D" id="3.10.290.10">
    <property type="entry name" value="RNA-binding S4 domain"/>
    <property type="match status" value="1"/>
</dbReference>
<dbReference type="InterPro" id="IPR050188">
    <property type="entry name" value="RluA_PseudoU_synthase"/>
</dbReference>
<dbReference type="EMBL" id="CP048877">
    <property type="protein sequence ID" value="QIJ70862.1"/>
    <property type="molecule type" value="Genomic_DNA"/>
</dbReference>
<dbReference type="CDD" id="cd02869">
    <property type="entry name" value="PseudoU_synth_RluA_like"/>
    <property type="match status" value="1"/>
</dbReference>
<keyword evidence="5" id="KW-1185">Reference proteome</keyword>
<gene>
    <name evidence="4" type="ORF">G4V39_00625</name>
</gene>
<sequence length="312" mass="34791">MSRLKKLLIVEDPASGQRLDVYLAGRLSLSRSQVKKALEAGHITVGGKRAKVSHKVRPGEEIRVDLPSPEPLPKMEPEDVPFEILYEDEDLAVINKPPGVVVHPAAGHWRGTLVHGLLKRLKDLSGVSGKIRPGIVHRLDKDTSGIMVVAKNDFAHLTLAHQFKTSQVTKIYLALVHGCPRDLEGKIDLPIGRHPVHRQKMSVHCRVCREAVTFWRLLKSFKGATLLEVRPLTGRTHQIRVHLSAIGHPIVGDPLYGGRRPTGPKASRQLLHAYRLTFVHPRTKAAVSFEAPLPEDMLAIINNLEQKQRRND</sequence>
<dbReference type="AlphaFoldDB" id="A0A6G7PT86"/>
<dbReference type="Pfam" id="PF01479">
    <property type="entry name" value="S4"/>
    <property type="match status" value="1"/>
</dbReference>
<comment type="function">
    <text evidence="3">Responsible for synthesis of pseudouridine from uracil.</text>
</comment>
<dbReference type="GO" id="GO:0003723">
    <property type="term" value="F:RNA binding"/>
    <property type="evidence" value="ECO:0007669"/>
    <property type="project" value="InterPro"/>
</dbReference>
<evidence type="ECO:0000313" key="5">
    <source>
        <dbReference type="Proteomes" id="UP000502179"/>
    </source>
</evidence>
<dbReference type="SUPFAM" id="SSF55120">
    <property type="entry name" value="Pseudouridine synthase"/>
    <property type="match status" value="1"/>
</dbReference>
<comment type="catalytic activity">
    <reaction evidence="3">
        <text>a uridine in RNA = a pseudouridine in RNA</text>
        <dbReference type="Rhea" id="RHEA:48348"/>
        <dbReference type="Rhea" id="RHEA-COMP:12068"/>
        <dbReference type="Rhea" id="RHEA-COMP:12069"/>
        <dbReference type="ChEBI" id="CHEBI:65314"/>
        <dbReference type="ChEBI" id="CHEBI:65315"/>
    </reaction>
</comment>
<proteinExistence type="inferred from homology"/>
<dbReference type="PROSITE" id="PS50889">
    <property type="entry name" value="S4"/>
    <property type="match status" value="1"/>
</dbReference>
<dbReference type="InterPro" id="IPR036986">
    <property type="entry name" value="S4_RNA-bd_sf"/>
</dbReference>
<dbReference type="GO" id="GO:0120159">
    <property type="term" value="F:rRNA pseudouridine synthase activity"/>
    <property type="evidence" value="ECO:0007669"/>
    <property type="project" value="UniProtKB-ARBA"/>
</dbReference>
<evidence type="ECO:0000256" key="1">
    <source>
        <dbReference type="ARBA" id="ARBA00010876"/>
    </source>
</evidence>
<dbReference type="Gene3D" id="3.30.2350.10">
    <property type="entry name" value="Pseudouridine synthase"/>
    <property type="match status" value="1"/>
</dbReference>
<dbReference type="CDD" id="cd00165">
    <property type="entry name" value="S4"/>
    <property type="match status" value="1"/>
</dbReference>
<accession>A0A6G7PT86</accession>
<evidence type="ECO:0000256" key="2">
    <source>
        <dbReference type="ARBA" id="ARBA00023235"/>
    </source>
</evidence>
<dbReference type="InterPro" id="IPR006225">
    <property type="entry name" value="PsdUridine_synth_RluC/D"/>
</dbReference>
<evidence type="ECO:0000313" key="4">
    <source>
        <dbReference type="EMBL" id="QIJ70862.1"/>
    </source>
</evidence>
<dbReference type="PROSITE" id="PS01129">
    <property type="entry name" value="PSI_RLU"/>
    <property type="match status" value="1"/>
</dbReference>
<dbReference type="Pfam" id="PF00849">
    <property type="entry name" value="PseudoU_synth_2"/>
    <property type="match status" value="1"/>
</dbReference>
<dbReference type="EC" id="5.4.99.-" evidence="3"/>
<evidence type="ECO:0000256" key="3">
    <source>
        <dbReference type="RuleBase" id="RU362028"/>
    </source>
</evidence>
<protein>
    <recommendedName>
        <fullName evidence="3">Pseudouridine synthase</fullName>
        <ecNumber evidence="3">5.4.99.-</ecNumber>
    </recommendedName>
</protein>